<keyword evidence="2" id="KW-0378">Hydrolase</keyword>
<feature type="domain" description="Carboxyltransferase" evidence="4">
    <location>
        <begin position="2"/>
        <end position="87"/>
    </location>
</feature>
<organism evidence="5 6">
    <name type="scientific">Pseudomonas savastanoi pv. glycinea str. race 4</name>
    <dbReference type="NCBI Taxonomy" id="875330"/>
    <lineage>
        <taxon>Bacteria</taxon>
        <taxon>Pseudomonadati</taxon>
        <taxon>Pseudomonadota</taxon>
        <taxon>Gammaproteobacteria</taxon>
        <taxon>Pseudomonadales</taxon>
        <taxon>Pseudomonadaceae</taxon>
        <taxon>Pseudomonas</taxon>
    </lineage>
</organism>
<dbReference type="InterPro" id="IPR003833">
    <property type="entry name" value="CT_C_D"/>
</dbReference>
<evidence type="ECO:0000256" key="1">
    <source>
        <dbReference type="ARBA" id="ARBA00022741"/>
    </source>
</evidence>
<dbReference type="EMBL" id="ADWY01002246">
    <property type="protein sequence ID" value="EGH17981.1"/>
    <property type="molecule type" value="Genomic_DNA"/>
</dbReference>
<keyword evidence="5" id="KW-0456">Lyase</keyword>
<evidence type="ECO:0000313" key="6">
    <source>
        <dbReference type="Proteomes" id="UP000005466"/>
    </source>
</evidence>
<gene>
    <name evidence="5" type="ORF">Pgy4_34041</name>
</gene>
<dbReference type="GO" id="GO:0016787">
    <property type="term" value="F:hydrolase activity"/>
    <property type="evidence" value="ECO:0007669"/>
    <property type="project" value="UniProtKB-KW"/>
</dbReference>
<sequence>MCAAKDLQVASRIVHLPLSWDDPACQLAIEKYMTTVRKDAPWCPSNLEFIRRINDLPNLDEVQRTVFDASYLVMGLGDVYLGAPVATT</sequence>
<proteinExistence type="predicted"/>
<keyword evidence="3" id="KW-0067">ATP-binding</keyword>
<dbReference type="HOGENOM" id="CLU_2474308_0_0_6"/>
<comment type="caution">
    <text evidence="5">The sequence shown here is derived from an EMBL/GenBank/DDBJ whole genome shotgun (WGS) entry which is preliminary data.</text>
</comment>
<dbReference type="GO" id="GO:0005524">
    <property type="term" value="F:ATP binding"/>
    <property type="evidence" value="ECO:0007669"/>
    <property type="project" value="UniProtKB-KW"/>
</dbReference>
<dbReference type="GO" id="GO:0016829">
    <property type="term" value="F:lyase activity"/>
    <property type="evidence" value="ECO:0007669"/>
    <property type="project" value="UniProtKB-KW"/>
</dbReference>
<dbReference type="AlphaFoldDB" id="F3CFD9"/>
<accession>F3CFD9</accession>
<evidence type="ECO:0000256" key="2">
    <source>
        <dbReference type="ARBA" id="ARBA00022801"/>
    </source>
</evidence>
<dbReference type="InterPro" id="IPR029000">
    <property type="entry name" value="Cyclophilin-like_dom_sf"/>
</dbReference>
<dbReference type="Gene3D" id="2.40.100.10">
    <property type="entry name" value="Cyclophilin-like"/>
    <property type="match status" value="1"/>
</dbReference>
<feature type="non-terminal residue" evidence="5">
    <location>
        <position position="88"/>
    </location>
</feature>
<evidence type="ECO:0000256" key="3">
    <source>
        <dbReference type="ARBA" id="ARBA00022840"/>
    </source>
</evidence>
<reference evidence="5 6" key="1">
    <citation type="journal article" date="2011" name="PLoS Pathog.">
        <title>Dynamic evolution of pathogenicity revealed by sequencing and comparative genomics of 19 Pseudomonas syringae isolates.</title>
        <authorList>
            <person name="Baltrus D.A."/>
            <person name="Nishimura M.T."/>
            <person name="Romanchuk A."/>
            <person name="Chang J.H."/>
            <person name="Mukhtar M.S."/>
            <person name="Cherkis K."/>
            <person name="Roach J."/>
            <person name="Grant S.R."/>
            <person name="Jones C.D."/>
            <person name="Dangl J.L."/>
        </authorList>
    </citation>
    <scope>NUCLEOTIDE SEQUENCE [LARGE SCALE GENOMIC DNA]</scope>
    <source>
        <strain evidence="6">race 4</strain>
    </source>
</reference>
<evidence type="ECO:0000259" key="4">
    <source>
        <dbReference type="SMART" id="SM00796"/>
    </source>
</evidence>
<dbReference type="Proteomes" id="UP000005466">
    <property type="component" value="Unassembled WGS sequence"/>
</dbReference>
<name>F3CFD9_PSESG</name>
<keyword evidence="1" id="KW-0547">Nucleotide-binding</keyword>
<evidence type="ECO:0000313" key="5">
    <source>
        <dbReference type="EMBL" id="EGH17981.1"/>
    </source>
</evidence>
<protein>
    <submittedName>
        <fullName evidence="5">Urea amidolyase-related protein</fullName>
    </submittedName>
</protein>
<dbReference type="SMART" id="SM00796">
    <property type="entry name" value="AHS1"/>
    <property type="match status" value="1"/>
</dbReference>